<dbReference type="InterPro" id="IPR000873">
    <property type="entry name" value="AMP-dep_synth/lig_dom"/>
</dbReference>
<name>A0A4Q1HN54_9BURK</name>
<comment type="caution">
    <text evidence="3">The sequence shown here is derived from an EMBL/GenBank/DDBJ whole genome shotgun (WGS) entry which is preliminary data.</text>
</comment>
<dbReference type="AlphaFoldDB" id="A0A4Q1HN54"/>
<reference evidence="3 4" key="1">
    <citation type="journal article" date="2017" name="Int. J. Syst. Evol. Microbiol.">
        <title>Achromobacter aloeverae sp. nov., isolated from the root of Aloe vera (L.) Burm.f.</title>
        <authorList>
            <person name="Kuncharoen N."/>
            <person name="Muramatsu Y."/>
            <person name="Shibata C."/>
            <person name="Kamakura Y."/>
            <person name="Nakagawa Y."/>
            <person name="Tanasupawat S."/>
        </authorList>
    </citation>
    <scope>NUCLEOTIDE SEQUENCE [LARGE SCALE GENOMIC DNA]</scope>
    <source>
        <strain evidence="3 4">AVA-1</strain>
    </source>
</reference>
<evidence type="ECO:0000313" key="4">
    <source>
        <dbReference type="Proteomes" id="UP000290849"/>
    </source>
</evidence>
<feature type="domain" description="AMP-dependent synthetase/ligase" evidence="1">
    <location>
        <begin position="17"/>
        <end position="357"/>
    </location>
</feature>
<dbReference type="PANTHER" id="PTHR43767:SF1">
    <property type="entry name" value="NONRIBOSOMAL PEPTIDE SYNTHASE PES1 (EUROFUNG)-RELATED"/>
    <property type="match status" value="1"/>
</dbReference>
<evidence type="ECO:0000259" key="2">
    <source>
        <dbReference type="Pfam" id="PF13193"/>
    </source>
</evidence>
<organism evidence="3 4">
    <name type="scientific">Achromobacter aloeverae</name>
    <dbReference type="NCBI Taxonomy" id="1750518"/>
    <lineage>
        <taxon>Bacteria</taxon>
        <taxon>Pseudomonadati</taxon>
        <taxon>Pseudomonadota</taxon>
        <taxon>Betaproteobacteria</taxon>
        <taxon>Burkholderiales</taxon>
        <taxon>Alcaligenaceae</taxon>
        <taxon>Achromobacter</taxon>
    </lineage>
</organism>
<dbReference type="InterPro" id="IPR045851">
    <property type="entry name" value="AMP-bd_C_sf"/>
</dbReference>
<sequence length="510" mass="55225">MYTPQNLGRVIDPAADPARVALLGVDLALNESPCTYGELEAMADGVARALLQGGGQPGDRVAILAANSVRYVATLLGIMRAGLIAVPVNFKFPPATIAYVLEDSGARVVFYDHERRNAVPAGLQAIALDGEPFLDYLRPGPTPEAPVSPEDVALMLYTSGSTGKPKGVRLSHASHLWTVRMRRQATPLDAERALIAAPLYHMNALALVLLSLSSHATTVLLPQFTAAAYIQCIGRYRCTWLTAVPPMIAMMLREHDLLARTDLSSVKVIRMGSAPVSASLLAQIHAMLPNAKVINAYGTTEGGPVVFGPHPDKLPTPPMSVGYPHPAVSLRQARGPADGPEQGILEMKSPGLMLGYHQRPDLPPPFTPDGYYSTGDVFRHDDQGFYYFVGRRDDMFVSGGENIYPGEVEKMLEHHPAVQQACVVPVEDDIKGQKPVAYIVLRPGKHAEADEIKRYALAHAPAYQHPRQVWFVDALPLASTNKIDRAFLLRDAASRMNAPNRPSTARPPSA</sequence>
<dbReference type="RefSeq" id="WP_129148373.1">
    <property type="nucleotide sequence ID" value="NZ_JBHSDO010000016.1"/>
</dbReference>
<dbReference type="Gene3D" id="3.40.50.12780">
    <property type="entry name" value="N-terminal domain of ligase-like"/>
    <property type="match status" value="1"/>
</dbReference>
<dbReference type="OrthoDB" id="9766486at2"/>
<dbReference type="CDD" id="cd04433">
    <property type="entry name" value="AFD_class_I"/>
    <property type="match status" value="1"/>
</dbReference>
<dbReference type="Pfam" id="PF13193">
    <property type="entry name" value="AMP-binding_C"/>
    <property type="match status" value="1"/>
</dbReference>
<dbReference type="Proteomes" id="UP000290849">
    <property type="component" value="Unassembled WGS sequence"/>
</dbReference>
<evidence type="ECO:0000259" key="1">
    <source>
        <dbReference type="Pfam" id="PF00501"/>
    </source>
</evidence>
<keyword evidence="4" id="KW-1185">Reference proteome</keyword>
<dbReference type="InterPro" id="IPR025110">
    <property type="entry name" value="AMP-bd_C"/>
</dbReference>
<gene>
    <name evidence="3" type="ORF">C7R54_01220</name>
</gene>
<dbReference type="Gene3D" id="3.30.300.30">
    <property type="match status" value="1"/>
</dbReference>
<dbReference type="GO" id="GO:0016878">
    <property type="term" value="F:acid-thiol ligase activity"/>
    <property type="evidence" value="ECO:0007669"/>
    <property type="project" value="UniProtKB-ARBA"/>
</dbReference>
<dbReference type="PANTHER" id="PTHR43767">
    <property type="entry name" value="LONG-CHAIN-FATTY-ACID--COA LIGASE"/>
    <property type="match status" value="1"/>
</dbReference>
<feature type="domain" description="AMP-binding enzyme C-terminal" evidence="2">
    <location>
        <begin position="407"/>
        <end position="482"/>
    </location>
</feature>
<protein>
    <submittedName>
        <fullName evidence="3">Acetyl-CoA synthetase</fullName>
    </submittedName>
</protein>
<accession>A0A4Q1HN54</accession>
<proteinExistence type="predicted"/>
<dbReference type="InterPro" id="IPR042099">
    <property type="entry name" value="ANL_N_sf"/>
</dbReference>
<dbReference type="InterPro" id="IPR050237">
    <property type="entry name" value="ATP-dep_AMP-bd_enzyme"/>
</dbReference>
<evidence type="ECO:0000313" key="3">
    <source>
        <dbReference type="EMBL" id="RXN92408.1"/>
    </source>
</evidence>
<dbReference type="SUPFAM" id="SSF56801">
    <property type="entry name" value="Acetyl-CoA synthetase-like"/>
    <property type="match status" value="1"/>
</dbReference>
<dbReference type="InterPro" id="IPR020845">
    <property type="entry name" value="AMP-binding_CS"/>
</dbReference>
<dbReference type="Pfam" id="PF00501">
    <property type="entry name" value="AMP-binding"/>
    <property type="match status" value="1"/>
</dbReference>
<dbReference type="EMBL" id="PYAL01000001">
    <property type="protein sequence ID" value="RXN92408.1"/>
    <property type="molecule type" value="Genomic_DNA"/>
</dbReference>
<dbReference type="PROSITE" id="PS00455">
    <property type="entry name" value="AMP_BINDING"/>
    <property type="match status" value="1"/>
</dbReference>